<comment type="caution">
    <text evidence="1">The sequence shown here is derived from an EMBL/GenBank/DDBJ whole genome shotgun (WGS) entry which is preliminary data.</text>
</comment>
<dbReference type="EMBL" id="SMOG01000016">
    <property type="protein sequence ID" value="TDF72781.1"/>
    <property type="molecule type" value="Genomic_DNA"/>
</dbReference>
<evidence type="ECO:0000313" key="1">
    <source>
        <dbReference type="EMBL" id="TDF72781.1"/>
    </source>
</evidence>
<reference evidence="1" key="1">
    <citation type="submission" date="2019-03" db="EMBL/GenBank/DDBJ databases">
        <title>Candidatus Syntrophosphaera thermopropionivorans: a novel player in syntrophic propionate oxidation during anaerobic digestion.</title>
        <authorList>
            <person name="Dyksma S."/>
        </authorList>
    </citation>
    <scope>NUCLEOTIDE SEQUENCE</scope>
    <source>
        <strain evidence="1">W5</strain>
    </source>
</reference>
<name>A0AC61QIN0_9BACT</name>
<accession>A0AC61QIN0</accession>
<gene>
    <name evidence="1" type="ORF">E0946_05310</name>
</gene>
<keyword evidence="2" id="KW-1185">Reference proteome</keyword>
<proteinExistence type="predicted"/>
<sequence>MRLRVEKLDTRFPYGIIPIVLFFFLLVVYFSIYLFLPYKIPLCWFKSITHINCPTCGLYRAFTALLQGHIITAISYNPLMLFLTIFLIIQLICTTFFKIKIILITTKKQQQRILLLFIIAFIANWLYII</sequence>
<organism evidence="1 2">
    <name type="scientific">Candidatus Syntrophosphaera thermopropionivorans</name>
    <dbReference type="NCBI Taxonomy" id="2593015"/>
    <lineage>
        <taxon>Bacteria</taxon>
        <taxon>Pseudomonadati</taxon>
        <taxon>Candidatus Cloacimonadota</taxon>
        <taxon>Candidatus Cloacimonadia</taxon>
        <taxon>Candidatus Cloacimonadales</taxon>
        <taxon>Candidatus Cloacimonadaceae</taxon>
        <taxon>Candidatus Syntrophosphaera</taxon>
    </lineage>
</organism>
<evidence type="ECO:0000313" key="2">
    <source>
        <dbReference type="Proteomes" id="UP000294588"/>
    </source>
</evidence>
<protein>
    <submittedName>
        <fullName evidence="1">DUF2752 domain-containing protein</fullName>
    </submittedName>
</protein>
<dbReference type="Proteomes" id="UP000294588">
    <property type="component" value="Unassembled WGS sequence"/>
</dbReference>